<evidence type="ECO:0000313" key="3">
    <source>
        <dbReference type="Proteomes" id="UP000234748"/>
    </source>
</evidence>
<evidence type="ECO:0000313" key="2">
    <source>
        <dbReference type="EMBL" id="PLT29267.1"/>
    </source>
</evidence>
<dbReference type="InterPro" id="IPR009061">
    <property type="entry name" value="DNA-bd_dom_put_sf"/>
</dbReference>
<evidence type="ECO:0000259" key="1">
    <source>
        <dbReference type="Pfam" id="PF12728"/>
    </source>
</evidence>
<reference evidence="2 3" key="1">
    <citation type="submission" date="2017-11" db="EMBL/GenBank/DDBJ databases">
        <title>Comparitive Functional Genomics of Dry Heat Resistant strains isolated from the Viking Spacecraft.</title>
        <authorList>
            <person name="Seuylemezian A."/>
            <person name="Cooper K."/>
            <person name="Vaishampayan P."/>
        </authorList>
    </citation>
    <scope>NUCLEOTIDE SEQUENCE [LARGE SCALE GENOMIC DNA]</scope>
    <source>
        <strain evidence="2 3">V1-29</strain>
    </source>
</reference>
<dbReference type="Proteomes" id="UP000234748">
    <property type="component" value="Unassembled WGS sequence"/>
</dbReference>
<dbReference type="Pfam" id="PF12728">
    <property type="entry name" value="HTH_17"/>
    <property type="match status" value="1"/>
</dbReference>
<keyword evidence="3" id="KW-1185">Reference proteome</keyword>
<dbReference type="AlphaFoldDB" id="A0A2N5M4I2"/>
<sequence length="87" mass="10030">MDSSLGKRLGWDEDIHEIFNVDDDQVLTVDMISDMTKMSVETVRRWCRSGKLSSYQFGGKYIVVGTDFKHFMRASRRAMGYGIQSEI</sequence>
<organism evidence="2 3">
    <name type="scientific">Peribacillus deserti</name>
    <dbReference type="NCBI Taxonomy" id="673318"/>
    <lineage>
        <taxon>Bacteria</taxon>
        <taxon>Bacillati</taxon>
        <taxon>Bacillota</taxon>
        <taxon>Bacilli</taxon>
        <taxon>Bacillales</taxon>
        <taxon>Bacillaceae</taxon>
        <taxon>Peribacillus</taxon>
    </lineage>
</organism>
<accession>A0A2N5M4I2</accession>
<dbReference type="InterPro" id="IPR041657">
    <property type="entry name" value="HTH_17"/>
</dbReference>
<comment type="caution">
    <text evidence="2">The sequence shown here is derived from an EMBL/GenBank/DDBJ whole genome shotgun (WGS) entry which is preliminary data.</text>
</comment>
<gene>
    <name evidence="2" type="ORF">CUU66_13940</name>
</gene>
<proteinExistence type="predicted"/>
<dbReference type="SUPFAM" id="SSF46955">
    <property type="entry name" value="Putative DNA-binding domain"/>
    <property type="match status" value="1"/>
</dbReference>
<feature type="domain" description="Helix-turn-helix" evidence="1">
    <location>
        <begin position="26"/>
        <end position="74"/>
    </location>
</feature>
<dbReference type="EMBL" id="PGUY01000043">
    <property type="protein sequence ID" value="PLT29267.1"/>
    <property type="molecule type" value="Genomic_DNA"/>
</dbReference>
<protein>
    <recommendedName>
        <fullName evidence="1">Helix-turn-helix domain-containing protein</fullName>
    </recommendedName>
</protein>
<name>A0A2N5M4I2_9BACI</name>